<feature type="coiled-coil region" evidence="6">
    <location>
        <begin position="262"/>
        <end position="289"/>
    </location>
</feature>
<dbReference type="STRING" id="1912961.BU204_09995"/>
<evidence type="ECO:0000256" key="3">
    <source>
        <dbReference type="ARBA" id="ARBA00023125"/>
    </source>
</evidence>
<name>A0A1Q8CTX4_9PSEU</name>
<dbReference type="CDD" id="cd15831">
    <property type="entry name" value="BTAD"/>
    <property type="match status" value="1"/>
</dbReference>
<feature type="DNA-binding region" description="OmpR/PhoB-type" evidence="5">
    <location>
        <begin position="1"/>
        <end position="95"/>
    </location>
</feature>
<organism evidence="8 9">
    <name type="scientific">Actinophytocola xanthii</name>
    <dbReference type="NCBI Taxonomy" id="1912961"/>
    <lineage>
        <taxon>Bacteria</taxon>
        <taxon>Bacillati</taxon>
        <taxon>Actinomycetota</taxon>
        <taxon>Actinomycetes</taxon>
        <taxon>Pseudonocardiales</taxon>
        <taxon>Pseudonocardiaceae</taxon>
    </lineage>
</organism>
<dbReference type="OrthoDB" id="3817100at2"/>
<accession>A0A1Q8CTX4</accession>
<dbReference type="SMART" id="SM01043">
    <property type="entry name" value="BTAD"/>
    <property type="match status" value="1"/>
</dbReference>
<evidence type="ECO:0000313" key="8">
    <source>
        <dbReference type="EMBL" id="OLF17803.1"/>
    </source>
</evidence>
<dbReference type="SUPFAM" id="SSF48452">
    <property type="entry name" value="TPR-like"/>
    <property type="match status" value="1"/>
</dbReference>
<comment type="caution">
    <text evidence="8">The sequence shown here is derived from an EMBL/GenBank/DDBJ whole genome shotgun (WGS) entry which is preliminary data.</text>
</comment>
<dbReference type="SUPFAM" id="SSF46894">
    <property type="entry name" value="C-terminal effector domain of the bipartite response regulators"/>
    <property type="match status" value="1"/>
</dbReference>
<dbReference type="InterPro" id="IPR051677">
    <property type="entry name" value="AfsR-DnrI-RedD_regulator"/>
</dbReference>
<feature type="domain" description="OmpR/PhoB-type" evidence="7">
    <location>
        <begin position="1"/>
        <end position="95"/>
    </location>
</feature>
<dbReference type="GO" id="GO:0000160">
    <property type="term" value="P:phosphorelay signal transduction system"/>
    <property type="evidence" value="ECO:0007669"/>
    <property type="project" value="InterPro"/>
</dbReference>
<dbReference type="EMBL" id="MSIE01000014">
    <property type="protein sequence ID" value="OLF17803.1"/>
    <property type="molecule type" value="Genomic_DNA"/>
</dbReference>
<evidence type="ECO:0000256" key="5">
    <source>
        <dbReference type="PROSITE-ProRule" id="PRU01091"/>
    </source>
</evidence>
<dbReference type="InterPro" id="IPR005158">
    <property type="entry name" value="BTAD"/>
</dbReference>
<keyword evidence="3 5" id="KW-0238">DNA-binding</keyword>
<dbReference type="Proteomes" id="UP000185596">
    <property type="component" value="Unassembled WGS sequence"/>
</dbReference>
<dbReference type="Gene3D" id="1.10.10.10">
    <property type="entry name" value="Winged helix-like DNA-binding domain superfamily/Winged helix DNA-binding domain"/>
    <property type="match status" value="1"/>
</dbReference>
<proteinExistence type="inferred from homology"/>
<dbReference type="InterPro" id="IPR036388">
    <property type="entry name" value="WH-like_DNA-bd_sf"/>
</dbReference>
<dbReference type="PANTHER" id="PTHR35807">
    <property type="entry name" value="TRANSCRIPTIONAL REGULATOR REDD-RELATED"/>
    <property type="match status" value="1"/>
</dbReference>
<dbReference type="InterPro" id="IPR016032">
    <property type="entry name" value="Sig_transdc_resp-reg_C-effctor"/>
</dbReference>
<evidence type="ECO:0000256" key="1">
    <source>
        <dbReference type="ARBA" id="ARBA00005820"/>
    </source>
</evidence>
<keyword evidence="4" id="KW-0804">Transcription</keyword>
<reference evidence="8 9" key="1">
    <citation type="submission" date="2016-12" db="EMBL/GenBank/DDBJ databases">
        <title>The draft genome sequence of Actinophytocola sp. 11-183.</title>
        <authorList>
            <person name="Wang W."/>
            <person name="Yuan L."/>
        </authorList>
    </citation>
    <scope>NUCLEOTIDE SEQUENCE [LARGE SCALE GENOMIC DNA]</scope>
    <source>
        <strain evidence="8 9">11-183</strain>
    </source>
</reference>
<dbReference type="Pfam" id="PF03704">
    <property type="entry name" value="BTAD"/>
    <property type="match status" value="1"/>
</dbReference>
<dbReference type="SMART" id="SM00862">
    <property type="entry name" value="Trans_reg_C"/>
    <property type="match status" value="1"/>
</dbReference>
<keyword evidence="6" id="KW-0175">Coiled coil</keyword>
<keyword evidence="9" id="KW-1185">Reference proteome</keyword>
<dbReference type="RefSeq" id="WP_075125308.1">
    <property type="nucleotide sequence ID" value="NZ_MSIE01000014.1"/>
</dbReference>
<evidence type="ECO:0000256" key="2">
    <source>
        <dbReference type="ARBA" id="ARBA00023015"/>
    </source>
</evidence>
<dbReference type="AlphaFoldDB" id="A0A1Q8CTX4"/>
<dbReference type="Gene3D" id="1.25.40.10">
    <property type="entry name" value="Tetratricopeptide repeat domain"/>
    <property type="match status" value="1"/>
</dbReference>
<evidence type="ECO:0000259" key="7">
    <source>
        <dbReference type="PROSITE" id="PS51755"/>
    </source>
</evidence>
<protein>
    <recommendedName>
        <fullName evidence="7">OmpR/PhoB-type domain-containing protein</fullName>
    </recommendedName>
</protein>
<gene>
    <name evidence="8" type="ORF">BU204_09995</name>
</gene>
<dbReference type="GO" id="GO:0006355">
    <property type="term" value="P:regulation of DNA-templated transcription"/>
    <property type="evidence" value="ECO:0007669"/>
    <property type="project" value="InterPro"/>
</dbReference>
<sequence>MRLEILGPLDLYDSWGELVEVTGVKQRALLATLAVRAGQVVSAERLIAEVWGEHPPANSANALQAHIRRLRKVVEVASGEPDRIVTRPSGYLLHLRPGETDAAEFLAQAGRAKEIAVAAPGAAIPLLRGALRLWRGPALEGSVTGDVCAREAVALEEHRLTTLESLYDASLREGRHAEVVGELTETTAGNPMRERFYEQLMVALARSGRQSDALAVYDRARHRLLHELGVEPGPALRARARSLRSDRAPEAAEVHARDVADTVDLSRELAELQQRLETLAERQEVLLRSLHERGHQQADQRGK</sequence>
<comment type="similarity">
    <text evidence="1">Belongs to the AfsR/DnrI/RedD regulatory family.</text>
</comment>
<dbReference type="PROSITE" id="PS51755">
    <property type="entry name" value="OMPR_PHOB"/>
    <property type="match status" value="1"/>
</dbReference>
<dbReference type="InterPro" id="IPR011990">
    <property type="entry name" value="TPR-like_helical_dom_sf"/>
</dbReference>
<dbReference type="InterPro" id="IPR001867">
    <property type="entry name" value="OmpR/PhoB-type_DNA-bd"/>
</dbReference>
<dbReference type="CDD" id="cd00383">
    <property type="entry name" value="trans_reg_C"/>
    <property type="match status" value="1"/>
</dbReference>
<dbReference type="PANTHER" id="PTHR35807:SF1">
    <property type="entry name" value="TRANSCRIPTIONAL REGULATOR REDD"/>
    <property type="match status" value="1"/>
</dbReference>
<keyword evidence="2" id="KW-0805">Transcription regulation</keyword>
<dbReference type="GO" id="GO:0003677">
    <property type="term" value="F:DNA binding"/>
    <property type="evidence" value="ECO:0007669"/>
    <property type="project" value="UniProtKB-UniRule"/>
</dbReference>
<evidence type="ECO:0000256" key="4">
    <source>
        <dbReference type="ARBA" id="ARBA00023163"/>
    </source>
</evidence>
<dbReference type="Pfam" id="PF00486">
    <property type="entry name" value="Trans_reg_C"/>
    <property type="match status" value="1"/>
</dbReference>
<evidence type="ECO:0000313" key="9">
    <source>
        <dbReference type="Proteomes" id="UP000185596"/>
    </source>
</evidence>
<evidence type="ECO:0000256" key="6">
    <source>
        <dbReference type="SAM" id="Coils"/>
    </source>
</evidence>